<comment type="caution">
    <text evidence="3">The sequence shown here is derived from an EMBL/GenBank/DDBJ whole genome shotgun (WGS) entry which is preliminary data.</text>
</comment>
<dbReference type="PROSITE" id="PS51257">
    <property type="entry name" value="PROKAR_LIPOPROTEIN"/>
    <property type="match status" value="1"/>
</dbReference>
<gene>
    <name evidence="3" type="ORF">DB30_04066</name>
</gene>
<dbReference type="RefSeq" id="WP_052548907.1">
    <property type="nucleotide sequence ID" value="NZ_JMCC02000031.1"/>
</dbReference>
<name>A0A0C1ZGX7_9BACT</name>
<feature type="signal peptide" evidence="2">
    <location>
        <begin position="1"/>
        <end position="24"/>
    </location>
</feature>
<feature type="chain" id="PRO_5002144193" description="Right handed beta helix domain-containing protein" evidence="2">
    <location>
        <begin position="25"/>
        <end position="368"/>
    </location>
</feature>
<keyword evidence="2" id="KW-0732">Signal</keyword>
<evidence type="ECO:0000313" key="4">
    <source>
        <dbReference type="Proteomes" id="UP000031599"/>
    </source>
</evidence>
<feature type="region of interest" description="Disordered" evidence="1">
    <location>
        <begin position="27"/>
        <end position="59"/>
    </location>
</feature>
<dbReference type="Proteomes" id="UP000031599">
    <property type="component" value="Unassembled WGS sequence"/>
</dbReference>
<accession>A0A0C1ZGX7</accession>
<proteinExistence type="predicted"/>
<reference evidence="3 4" key="1">
    <citation type="submission" date="2014-12" db="EMBL/GenBank/DDBJ databases">
        <title>Genome assembly of Enhygromyxa salina DSM 15201.</title>
        <authorList>
            <person name="Sharma G."/>
            <person name="Subramanian S."/>
        </authorList>
    </citation>
    <scope>NUCLEOTIDE SEQUENCE [LARGE SCALE GENOMIC DNA]</scope>
    <source>
        <strain evidence="3 4">DSM 15201</strain>
    </source>
</reference>
<evidence type="ECO:0008006" key="5">
    <source>
        <dbReference type="Google" id="ProtNLM"/>
    </source>
</evidence>
<evidence type="ECO:0000313" key="3">
    <source>
        <dbReference type="EMBL" id="KIG16904.1"/>
    </source>
</evidence>
<dbReference type="InterPro" id="IPR011050">
    <property type="entry name" value="Pectin_lyase_fold/virulence"/>
</dbReference>
<protein>
    <recommendedName>
        <fullName evidence="5">Right handed beta helix domain-containing protein</fullName>
    </recommendedName>
</protein>
<evidence type="ECO:0000256" key="1">
    <source>
        <dbReference type="SAM" id="MobiDB-lite"/>
    </source>
</evidence>
<dbReference type="AlphaFoldDB" id="A0A0C1ZGX7"/>
<sequence length="368" mass="37842">MDIRRLICPSSALLLLFACGEAPADPIENPLTDPQMGPPAGNPEGTCAVPDEARPADVSNPTTVVGNGTPESCTSAAFVQAVAGGGVITFDCGPEPVVVTLDETAKIYNDTGPEIVIDGGGLVTLSGAGARRILYMNTCDESLVWTTPMCNDQDHPRLTVQNLTFIDGNATGEDPDGGGAIFVRGGRFKLINTRFFNNVCDDTGPDVGGAAVRVFDQHQDLPVYVVNSTFGGEPELGNRCSNGGGLSSIGVSYTVINSLFSYNEAIGTGANPAQSGTPGGGSGGAIYNDGNTFTLTLCGTKIEHNTANEGGGAIFFVSNDLSGTLRIQDSTLCGNPSAGFETQGFPGIFVLANGEPQVTNSTLTEDCG</sequence>
<dbReference type="SUPFAM" id="SSF51126">
    <property type="entry name" value="Pectin lyase-like"/>
    <property type="match status" value="1"/>
</dbReference>
<evidence type="ECO:0000256" key="2">
    <source>
        <dbReference type="SAM" id="SignalP"/>
    </source>
</evidence>
<organism evidence="3 4">
    <name type="scientific">Enhygromyxa salina</name>
    <dbReference type="NCBI Taxonomy" id="215803"/>
    <lineage>
        <taxon>Bacteria</taxon>
        <taxon>Pseudomonadati</taxon>
        <taxon>Myxococcota</taxon>
        <taxon>Polyangia</taxon>
        <taxon>Nannocystales</taxon>
        <taxon>Nannocystaceae</taxon>
        <taxon>Enhygromyxa</taxon>
    </lineage>
</organism>
<dbReference type="EMBL" id="JMCC02000031">
    <property type="protein sequence ID" value="KIG16904.1"/>
    <property type="molecule type" value="Genomic_DNA"/>
</dbReference>